<protein>
    <submittedName>
        <fullName evidence="3">Acyltransferase family protein</fullName>
        <ecNumber evidence="3">2.3.-.-</ecNumber>
    </submittedName>
</protein>
<accession>A0AB39XQX2</accession>
<dbReference type="EC" id="2.3.-.-" evidence="3"/>
<dbReference type="GO" id="GO:0016747">
    <property type="term" value="F:acyltransferase activity, transferring groups other than amino-acyl groups"/>
    <property type="evidence" value="ECO:0007669"/>
    <property type="project" value="InterPro"/>
</dbReference>
<feature type="transmembrane region" description="Helical" evidence="1">
    <location>
        <begin position="278"/>
        <end position="295"/>
    </location>
</feature>
<feature type="transmembrane region" description="Helical" evidence="1">
    <location>
        <begin position="332"/>
        <end position="354"/>
    </location>
</feature>
<feature type="transmembrane region" description="Helical" evidence="1">
    <location>
        <begin position="228"/>
        <end position="248"/>
    </location>
</feature>
<proteinExistence type="predicted"/>
<dbReference type="RefSeq" id="WP_369725561.1">
    <property type="nucleotide sequence ID" value="NZ_CP165734.1"/>
</dbReference>
<evidence type="ECO:0000259" key="2">
    <source>
        <dbReference type="Pfam" id="PF01757"/>
    </source>
</evidence>
<dbReference type="EMBL" id="CP165734">
    <property type="protein sequence ID" value="XDV60198.1"/>
    <property type="molecule type" value="Genomic_DNA"/>
</dbReference>
<reference evidence="3" key="1">
    <citation type="submission" date="2024-08" db="EMBL/GenBank/DDBJ databases">
        <authorList>
            <person name="Chaddad Z."/>
            <person name="Lamrabet M."/>
            <person name="Bouhnik O."/>
            <person name="Alami S."/>
            <person name="Wipf D."/>
            <person name="Courty P.E."/>
            <person name="Missbah El Idrissi M."/>
        </authorList>
    </citation>
    <scope>NUCLEOTIDE SEQUENCE</scope>
    <source>
        <strain evidence="3">LLZ17</strain>
    </source>
</reference>
<dbReference type="PANTHER" id="PTHR23028">
    <property type="entry name" value="ACETYLTRANSFERASE"/>
    <property type="match status" value="1"/>
</dbReference>
<dbReference type="AlphaFoldDB" id="A0AB39XQX2"/>
<evidence type="ECO:0000313" key="3">
    <source>
        <dbReference type="EMBL" id="XDV60198.1"/>
    </source>
</evidence>
<keyword evidence="3" id="KW-0012">Acyltransferase</keyword>
<dbReference type="Pfam" id="PF01757">
    <property type="entry name" value="Acyl_transf_3"/>
    <property type="match status" value="1"/>
</dbReference>
<keyword evidence="1" id="KW-0812">Transmembrane</keyword>
<feature type="transmembrane region" description="Helical" evidence="1">
    <location>
        <begin position="175"/>
        <end position="196"/>
    </location>
</feature>
<evidence type="ECO:0000256" key="1">
    <source>
        <dbReference type="SAM" id="Phobius"/>
    </source>
</evidence>
<name>A0AB39XQX2_9BRAD</name>
<dbReference type="InterPro" id="IPR002656">
    <property type="entry name" value="Acyl_transf_3_dom"/>
</dbReference>
<organism evidence="3">
    <name type="scientific">Bradyrhizobium sp. LLZ17</name>
    <dbReference type="NCBI Taxonomy" id="3239388"/>
    <lineage>
        <taxon>Bacteria</taxon>
        <taxon>Pseudomonadati</taxon>
        <taxon>Pseudomonadota</taxon>
        <taxon>Alphaproteobacteria</taxon>
        <taxon>Hyphomicrobiales</taxon>
        <taxon>Nitrobacteraceae</taxon>
        <taxon>Bradyrhizobium</taxon>
    </lineage>
</organism>
<feature type="transmembrane region" description="Helical" evidence="1">
    <location>
        <begin position="41"/>
        <end position="62"/>
    </location>
</feature>
<feature type="transmembrane region" description="Helical" evidence="1">
    <location>
        <begin position="307"/>
        <end position="326"/>
    </location>
</feature>
<gene>
    <name evidence="3" type="ORF">AB8Z38_13060</name>
</gene>
<keyword evidence="3" id="KW-0808">Transferase</keyword>
<sequence>MLLVDRRFGARFRGTALRSTTVFSLADQLVLSRNRPAGFDYMRIALAAAIICLHGANVTLGLERAMEIVGQFRMVNAMLLALFFALSGFLVTASLLRCKSLISFIGLRVLRIVPALMVETTLSAIIIGPIFTATPLTRYFADSKFRAYFLNIVGDVHFELPGVFLNNPAPGVVNAQLWTVPYELWCYAILAFLAAATICFNRVLYLGFLVLAQIGLVCYDIYHSDELLIHLRPHLLVFCFLLGVGFYLWRDKVPFNRATCLFAVVLCAAGMAGGRGDALFAVPAAYVACYLGLMNPRRRWIVSSGDYSYGMYLYGFVVQQCVAAFGPSTQDWYVNVLISLPVAFGVAVASWHLVEKHAIRLRDQLERFEAAVLSRISMIGFSRRSPRPVELDTTVGGSASA</sequence>
<keyword evidence="1" id="KW-1133">Transmembrane helix</keyword>
<feature type="domain" description="Acyltransferase 3" evidence="2">
    <location>
        <begin position="38"/>
        <end position="349"/>
    </location>
</feature>
<feature type="transmembrane region" description="Helical" evidence="1">
    <location>
        <begin position="108"/>
        <end position="131"/>
    </location>
</feature>
<dbReference type="InterPro" id="IPR050879">
    <property type="entry name" value="Acyltransferase_3"/>
</dbReference>
<keyword evidence="1" id="KW-0472">Membrane</keyword>
<feature type="transmembrane region" description="Helical" evidence="1">
    <location>
        <begin position="74"/>
        <end position="96"/>
    </location>
</feature>